<dbReference type="AlphaFoldDB" id="A0A0N4SZG7"/>
<proteinExistence type="predicted"/>
<feature type="chain" id="PRO_5043121627" evidence="1">
    <location>
        <begin position="31"/>
        <end position="118"/>
    </location>
</feature>
<sequence>MIVSSSYSNENNVVILSSIIIFVLLPNVTPQPTLVKNSKTFQSCKATCSSHITLPCDFGSLDRCIMQSCQNACWRDGNRKVQSCFCRGSAEGPTLRACFCGPSKIRKNSKPRRKIFFI</sequence>
<dbReference type="EMBL" id="UZAD01000081">
    <property type="protein sequence ID" value="VDN82371.1"/>
    <property type="molecule type" value="Genomic_DNA"/>
</dbReference>
<dbReference type="WBParaSite" id="BPAG_0000118401-mRNA-1">
    <property type="protein sequence ID" value="BPAG_0000118401-mRNA-1"/>
    <property type="gene ID" value="BPAG_0000118401"/>
</dbReference>
<dbReference type="Proteomes" id="UP000278627">
    <property type="component" value="Unassembled WGS sequence"/>
</dbReference>
<evidence type="ECO:0000313" key="4">
    <source>
        <dbReference type="WBParaSite" id="BPAG_0000118401-mRNA-1"/>
    </source>
</evidence>
<evidence type="ECO:0000313" key="2">
    <source>
        <dbReference type="EMBL" id="VDN82371.1"/>
    </source>
</evidence>
<feature type="signal peptide" evidence="1">
    <location>
        <begin position="1"/>
        <end position="30"/>
    </location>
</feature>
<keyword evidence="1" id="KW-0732">Signal</keyword>
<evidence type="ECO:0000256" key="1">
    <source>
        <dbReference type="SAM" id="SignalP"/>
    </source>
</evidence>
<reference evidence="4" key="1">
    <citation type="submission" date="2017-02" db="UniProtKB">
        <authorList>
            <consortium name="WormBaseParasite"/>
        </authorList>
    </citation>
    <scope>IDENTIFICATION</scope>
</reference>
<keyword evidence="3" id="KW-1185">Reference proteome</keyword>
<organism evidence="4">
    <name type="scientific">Brugia pahangi</name>
    <name type="common">Filarial nematode worm</name>
    <dbReference type="NCBI Taxonomy" id="6280"/>
    <lineage>
        <taxon>Eukaryota</taxon>
        <taxon>Metazoa</taxon>
        <taxon>Ecdysozoa</taxon>
        <taxon>Nematoda</taxon>
        <taxon>Chromadorea</taxon>
        <taxon>Rhabditida</taxon>
        <taxon>Spirurina</taxon>
        <taxon>Spiruromorpha</taxon>
        <taxon>Filarioidea</taxon>
        <taxon>Onchocercidae</taxon>
        <taxon>Brugia</taxon>
    </lineage>
</organism>
<accession>A0A0N4SZG7</accession>
<evidence type="ECO:0000313" key="3">
    <source>
        <dbReference type="Proteomes" id="UP000278627"/>
    </source>
</evidence>
<gene>
    <name evidence="2" type="ORF">BPAG_LOCUS1185</name>
</gene>
<name>A0A0N4SZG7_BRUPA</name>
<protein>
    <submittedName>
        <fullName evidence="4">TIL domain-containing protein</fullName>
    </submittedName>
</protein>
<reference evidence="2 3" key="2">
    <citation type="submission" date="2018-11" db="EMBL/GenBank/DDBJ databases">
        <authorList>
            <consortium name="Pathogen Informatics"/>
        </authorList>
    </citation>
    <scope>NUCLEOTIDE SEQUENCE [LARGE SCALE GENOMIC DNA]</scope>
</reference>